<dbReference type="AlphaFoldDB" id="A0AAV6MS49"/>
<feature type="transmembrane region" description="Helical" evidence="1">
    <location>
        <begin position="47"/>
        <end position="68"/>
    </location>
</feature>
<name>A0AAV6MS49_9ROSI</name>
<dbReference type="Proteomes" id="UP000685013">
    <property type="component" value="Chromosome 12"/>
</dbReference>
<gene>
    <name evidence="2" type="ORF">SDJN03_18699</name>
</gene>
<comment type="caution">
    <text evidence="2">The sequence shown here is derived from an EMBL/GenBank/DDBJ whole genome shotgun (WGS) entry which is preliminary data.</text>
</comment>
<reference evidence="2 3" key="1">
    <citation type="journal article" date="2021" name="Hortic Res">
        <title>The domestication of Cucurbita argyrosperma as revealed by the genome of its wild relative.</title>
        <authorList>
            <person name="Barrera-Redondo J."/>
            <person name="Sanchez-de la Vega G."/>
            <person name="Aguirre-Liguori J.A."/>
            <person name="Castellanos-Morales G."/>
            <person name="Gutierrez-Guerrero Y.T."/>
            <person name="Aguirre-Dugua X."/>
            <person name="Aguirre-Planter E."/>
            <person name="Tenaillon M.I."/>
            <person name="Lira-Saade R."/>
            <person name="Eguiarte L.E."/>
        </authorList>
    </citation>
    <scope>NUCLEOTIDE SEQUENCE [LARGE SCALE GENOMIC DNA]</scope>
    <source>
        <strain evidence="2">JBR-2021</strain>
    </source>
</reference>
<dbReference type="EMBL" id="JAGKQH010000012">
    <property type="protein sequence ID" value="KAG6585966.1"/>
    <property type="molecule type" value="Genomic_DNA"/>
</dbReference>
<keyword evidence="1" id="KW-0472">Membrane</keyword>
<feature type="non-terminal residue" evidence="2">
    <location>
        <position position="1"/>
    </location>
</feature>
<sequence>MDALRLSSFRIQKELASRNRLAGLEGTGFLARAPLLVSWLRPFSYGFFLWNLNLTYGWSLLLLSFAFLNSKLRNCLLGSFSFTPSGTFNFFHS</sequence>
<keyword evidence="3" id="KW-1185">Reference proteome</keyword>
<evidence type="ECO:0000313" key="3">
    <source>
        <dbReference type="Proteomes" id="UP000685013"/>
    </source>
</evidence>
<evidence type="ECO:0000256" key="1">
    <source>
        <dbReference type="SAM" id="Phobius"/>
    </source>
</evidence>
<proteinExistence type="predicted"/>
<keyword evidence="1" id="KW-1133">Transmembrane helix</keyword>
<protein>
    <submittedName>
        <fullName evidence="2">Uncharacterized protein</fullName>
    </submittedName>
</protein>
<accession>A0AAV6MS49</accession>
<evidence type="ECO:0000313" key="2">
    <source>
        <dbReference type="EMBL" id="KAG6585966.1"/>
    </source>
</evidence>
<organism evidence="2 3">
    <name type="scientific">Cucurbita argyrosperma subsp. sororia</name>
    <dbReference type="NCBI Taxonomy" id="37648"/>
    <lineage>
        <taxon>Eukaryota</taxon>
        <taxon>Viridiplantae</taxon>
        <taxon>Streptophyta</taxon>
        <taxon>Embryophyta</taxon>
        <taxon>Tracheophyta</taxon>
        <taxon>Spermatophyta</taxon>
        <taxon>Magnoliopsida</taxon>
        <taxon>eudicotyledons</taxon>
        <taxon>Gunneridae</taxon>
        <taxon>Pentapetalae</taxon>
        <taxon>rosids</taxon>
        <taxon>fabids</taxon>
        <taxon>Cucurbitales</taxon>
        <taxon>Cucurbitaceae</taxon>
        <taxon>Cucurbiteae</taxon>
        <taxon>Cucurbita</taxon>
    </lineage>
</organism>
<keyword evidence="1" id="KW-0812">Transmembrane</keyword>